<proteinExistence type="predicted"/>
<gene>
    <name evidence="1" type="ORF">PSU4_53170</name>
</gene>
<organism evidence="1 2">
    <name type="scientific">Pseudonocardia sulfidoxydans NBRC 16205</name>
    <dbReference type="NCBI Taxonomy" id="1223511"/>
    <lineage>
        <taxon>Bacteria</taxon>
        <taxon>Bacillati</taxon>
        <taxon>Actinomycetota</taxon>
        <taxon>Actinomycetes</taxon>
        <taxon>Pseudonocardiales</taxon>
        <taxon>Pseudonocardiaceae</taxon>
        <taxon>Pseudonocardia</taxon>
    </lineage>
</organism>
<protein>
    <submittedName>
        <fullName evidence="1">Uncharacterized protein</fullName>
    </submittedName>
</protein>
<dbReference type="AlphaFoldDB" id="A0A511DQ45"/>
<dbReference type="EMBL" id="BJVJ01000086">
    <property type="protein sequence ID" value="GEL26363.1"/>
    <property type="molecule type" value="Genomic_DNA"/>
</dbReference>
<dbReference type="Proteomes" id="UP000321685">
    <property type="component" value="Unassembled WGS sequence"/>
</dbReference>
<comment type="caution">
    <text evidence="1">The sequence shown here is derived from an EMBL/GenBank/DDBJ whole genome shotgun (WGS) entry which is preliminary data.</text>
</comment>
<accession>A0A511DQ45</accession>
<name>A0A511DQ45_9PSEU</name>
<keyword evidence="2" id="KW-1185">Reference proteome</keyword>
<evidence type="ECO:0000313" key="2">
    <source>
        <dbReference type="Proteomes" id="UP000321685"/>
    </source>
</evidence>
<sequence>MLMLNHHRLAAGTTRAADGRAGRLIGGPDVATVAVVRLDEFIAPRAEVVALRVG</sequence>
<reference evidence="1 2" key="1">
    <citation type="submission" date="2019-07" db="EMBL/GenBank/DDBJ databases">
        <title>Whole genome shotgun sequence of Pseudonocardia sulfidoxydans NBRC 16205.</title>
        <authorList>
            <person name="Hosoyama A."/>
            <person name="Uohara A."/>
            <person name="Ohji S."/>
            <person name="Ichikawa N."/>
        </authorList>
    </citation>
    <scope>NUCLEOTIDE SEQUENCE [LARGE SCALE GENOMIC DNA]</scope>
    <source>
        <strain evidence="1 2">NBRC 16205</strain>
    </source>
</reference>
<evidence type="ECO:0000313" key="1">
    <source>
        <dbReference type="EMBL" id="GEL26363.1"/>
    </source>
</evidence>